<organism evidence="1 2">
    <name type="scientific">Diphasiastrum complanatum</name>
    <name type="common">Issler's clubmoss</name>
    <name type="synonym">Lycopodium complanatum</name>
    <dbReference type="NCBI Taxonomy" id="34168"/>
    <lineage>
        <taxon>Eukaryota</taxon>
        <taxon>Viridiplantae</taxon>
        <taxon>Streptophyta</taxon>
        <taxon>Embryophyta</taxon>
        <taxon>Tracheophyta</taxon>
        <taxon>Lycopodiopsida</taxon>
        <taxon>Lycopodiales</taxon>
        <taxon>Lycopodiaceae</taxon>
        <taxon>Lycopodioideae</taxon>
        <taxon>Diphasiastrum</taxon>
    </lineage>
</organism>
<protein>
    <submittedName>
        <fullName evidence="1">Uncharacterized protein</fullName>
    </submittedName>
</protein>
<evidence type="ECO:0000313" key="2">
    <source>
        <dbReference type="Proteomes" id="UP001162992"/>
    </source>
</evidence>
<gene>
    <name evidence="1" type="ORF">O6H91_21G019900</name>
</gene>
<keyword evidence="2" id="KW-1185">Reference proteome</keyword>
<dbReference type="EMBL" id="CM055112">
    <property type="protein sequence ID" value="KAJ7517345.1"/>
    <property type="molecule type" value="Genomic_DNA"/>
</dbReference>
<proteinExistence type="predicted"/>
<reference evidence="2" key="1">
    <citation type="journal article" date="2024" name="Proc. Natl. Acad. Sci. U.S.A.">
        <title>Extraordinary preservation of gene collinearity over three hundred million years revealed in homosporous lycophytes.</title>
        <authorList>
            <person name="Li C."/>
            <person name="Wickell D."/>
            <person name="Kuo L.Y."/>
            <person name="Chen X."/>
            <person name="Nie B."/>
            <person name="Liao X."/>
            <person name="Peng D."/>
            <person name="Ji J."/>
            <person name="Jenkins J."/>
            <person name="Williams M."/>
            <person name="Shu S."/>
            <person name="Plott C."/>
            <person name="Barry K."/>
            <person name="Rajasekar S."/>
            <person name="Grimwood J."/>
            <person name="Han X."/>
            <person name="Sun S."/>
            <person name="Hou Z."/>
            <person name="He W."/>
            <person name="Dai G."/>
            <person name="Sun C."/>
            <person name="Schmutz J."/>
            <person name="Leebens-Mack J.H."/>
            <person name="Li F.W."/>
            <person name="Wang L."/>
        </authorList>
    </citation>
    <scope>NUCLEOTIDE SEQUENCE [LARGE SCALE GENOMIC DNA]</scope>
    <source>
        <strain evidence="2">cv. PW_Plant_1</strain>
    </source>
</reference>
<accession>A0ACC2AID5</accession>
<evidence type="ECO:0000313" key="1">
    <source>
        <dbReference type="EMBL" id="KAJ7517345.1"/>
    </source>
</evidence>
<name>A0ACC2AID5_DIPCM</name>
<sequence length="107" mass="12263">MHVLIAPNVMVEGDHCVKNHCHNAQTKEGQWAHYHLHCKVEAFLAKGKNGYSLALVERISKATKTNISLIINILPFKSDLILHLPITLLTYTSLNVRRRLMWSLTRH</sequence>
<dbReference type="Proteomes" id="UP001162992">
    <property type="component" value="Chromosome 21"/>
</dbReference>
<comment type="caution">
    <text evidence="1">The sequence shown here is derived from an EMBL/GenBank/DDBJ whole genome shotgun (WGS) entry which is preliminary data.</text>
</comment>